<evidence type="ECO:0000256" key="16">
    <source>
        <dbReference type="HAMAP-Rule" id="MF_00551"/>
    </source>
</evidence>
<feature type="binding site" evidence="16">
    <location>
        <begin position="12"/>
        <end position="19"/>
    </location>
    <ligand>
        <name>ATP</name>
        <dbReference type="ChEBI" id="CHEBI:30616"/>
    </ligand>
</feature>
<evidence type="ECO:0000313" key="20">
    <source>
        <dbReference type="Proteomes" id="UP000001732"/>
    </source>
</evidence>
<dbReference type="HOGENOM" id="CLU_021278_1_2_9"/>
<evidence type="ECO:0000256" key="3">
    <source>
        <dbReference type="ARBA" id="ARBA00004784"/>
    </source>
</evidence>
<dbReference type="Pfam" id="PF00485">
    <property type="entry name" value="PRK"/>
    <property type="match status" value="1"/>
</dbReference>
<dbReference type="RefSeq" id="WP_012544528.1">
    <property type="nucleotide sequence ID" value="NC_011295.1"/>
</dbReference>
<dbReference type="GO" id="GO:0044206">
    <property type="term" value="P:UMP salvage"/>
    <property type="evidence" value="ECO:0007669"/>
    <property type="project" value="UniProtKB-UniRule"/>
</dbReference>
<dbReference type="NCBIfam" id="NF004018">
    <property type="entry name" value="PRK05480.1"/>
    <property type="match status" value="1"/>
</dbReference>
<evidence type="ECO:0000256" key="4">
    <source>
        <dbReference type="ARBA" id="ARBA00005408"/>
    </source>
</evidence>
<dbReference type="PRINTS" id="PR00988">
    <property type="entry name" value="URIDINKINASE"/>
</dbReference>
<proteinExistence type="inferred from homology"/>
<feature type="domain" description="Phosphoribulokinase/uridine kinase" evidence="18">
    <location>
        <begin position="8"/>
        <end position="192"/>
    </location>
</feature>
<dbReference type="UniPathway" id="UPA00579">
    <property type="reaction ID" value="UER00640"/>
</dbReference>
<evidence type="ECO:0000256" key="12">
    <source>
        <dbReference type="ARBA" id="ARBA00030641"/>
    </source>
</evidence>
<evidence type="ECO:0000256" key="14">
    <source>
        <dbReference type="ARBA" id="ARBA00047436"/>
    </source>
</evidence>
<dbReference type="InterPro" id="IPR027417">
    <property type="entry name" value="P-loop_NTPase"/>
</dbReference>
<dbReference type="InterPro" id="IPR026008">
    <property type="entry name" value="Uridine_kinase"/>
</dbReference>
<dbReference type="KEGG" id="cpo:COPRO5265_0375"/>
<comment type="pathway">
    <text evidence="3 16 17">Pyrimidine metabolism; CTP biosynthesis via salvage pathway; CTP from cytidine: step 1/3.</text>
</comment>
<evidence type="ECO:0000256" key="10">
    <source>
        <dbReference type="ARBA" id="ARBA00022777"/>
    </source>
</evidence>
<gene>
    <name evidence="16 19" type="primary">udk</name>
    <name evidence="19" type="ordered locus">COPRO5265_0375</name>
</gene>
<dbReference type="Gene3D" id="3.40.50.300">
    <property type="entry name" value="P-loop containing nucleotide triphosphate hydrolases"/>
    <property type="match status" value="1"/>
</dbReference>
<comment type="catalytic activity">
    <reaction evidence="14 17">
        <text>cytidine + ATP = CMP + ADP + H(+)</text>
        <dbReference type="Rhea" id="RHEA:24674"/>
        <dbReference type="ChEBI" id="CHEBI:15378"/>
        <dbReference type="ChEBI" id="CHEBI:17562"/>
        <dbReference type="ChEBI" id="CHEBI:30616"/>
        <dbReference type="ChEBI" id="CHEBI:60377"/>
        <dbReference type="ChEBI" id="CHEBI:456216"/>
        <dbReference type="EC" id="2.7.1.48"/>
    </reaction>
</comment>
<keyword evidence="20" id="KW-1185">Reference proteome</keyword>
<accession>B5Y7J4</accession>
<dbReference type="EC" id="2.7.1.48" evidence="5 16"/>
<evidence type="ECO:0000256" key="6">
    <source>
        <dbReference type="ARBA" id="ARBA00021478"/>
    </source>
</evidence>
<dbReference type="GO" id="GO:0005524">
    <property type="term" value="F:ATP binding"/>
    <property type="evidence" value="ECO:0007669"/>
    <property type="project" value="UniProtKB-UniRule"/>
</dbReference>
<dbReference type="GO" id="GO:0044211">
    <property type="term" value="P:CTP salvage"/>
    <property type="evidence" value="ECO:0007669"/>
    <property type="project" value="UniProtKB-UniRule"/>
</dbReference>
<dbReference type="InterPro" id="IPR006083">
    <property type="entry name" value="PRK/URK"/>
</dbReference>
<dbReference type="PANTHER" id="PTHR10285">
    <property type="entry name" value="URIDINE KINASE"/>
    <property type="match status" value="1"/>
</dbReference>
<dbReference type="CDD" id="cd02023">
    <property type="entry name" value="UMPK"/>
    <property type="match status" value="1"/>
</dbReference>
<evidence type="ECO:0000256" key="7">
    <source>
        <dbReference type="ARBA" id="ARBA00022490"/>
    </source>
</evidence>
<keyword evidence="11 16" id="KW-0067">ATP-binding</keyword>
<name>B5Y7J4_COPPD</name>
<keyword evidence="10 16" id="KW-0418">Kinase</keyword>
<dbReference type="UniPathway" id="UPA00574">
    <property type="reaction ID" value="UER00637"/>
</dbReference>
<evidence type="ECO:0000256" key="9">
    <source>
        <dbReference type="ARBA" id="ARBA00022741"/>
    </source>
</evidence>
<dbReference type="GO" id="GO:0043771">
    <property type="term" value="F:cytidine kinase activity"/>
    <property type="evidence" value="ECO:0007669"/>
    <property type="project" value="RHEA"/>
</dbReference>
<dbReference type="eggNOG" id="COG0572">
    <property type="taxonomic scope" value="Bacteria"/>
</dbReference>
<keyword evidence="7 16" id="KW-0963">Cytoplasm</keyword>
<dbReference type="OrthoDB" id="9777642at2"/>
<dbReference type="AlphaFoldDB" id="B5Y7J4"/>
<evidence type="ECO:0000256" key="13">
    <source>
        <dbReference type="ARBA" id="ARBA00031452"/>
    </source>
</evidence>
<comment type="similarity">
    <text evidence="4 16 17">Belongs to the uridine kinase family.</text>
</comment>
<reference evidence="20" key="1">
    <citation type="submission" date="2008-08" db="EMBL/GenBank/DDBJ databases">
        <title>The complete genome sequence of Coprothermobacter proteolyticus strain ATCC 5245 / DSM 5265 / BT.</title>
        <authorList>
            <person name="Dodson R.J."/>
            <person name="Durkin A.S."/>
            <person name="Wu M."/>
            <person name="Eisen J."/>
            <person name="Sutton G."/>
        </authorList>
    </citation>
    <scope>NUCLEOTIDE SEQUENCE [LARGE SCALE GENOMIC DNA]</scope>
    <source>
        <strain evidence="20">ATCC 35245 / DSM 5265 / OCM 4 / BT</strain>
    </source>
</reference>
<dbReference type="HAMAP" id="MF_00551">
    <property type="entry name" value="Uridine_kinase"/>
    <property type="match status" value="1"/>
</dbReference>
<sequence>MQKKYLLLGIAGGTGSGKTTVAKTLHDIVPKDQVTMLSMDSYYRDFPDLSLEERRKLNYDHPNAFDFDLLYKHLQMLIQGESIKVPEYSFELYGRTGNYEIVVPRPVIIVEGILLFYDERIRNLFDIKIYVDTDADVRILRRLKRDVEKRGRTLDSVIKQYLETVRPMHIQFVEPTKRFADIIVPEGGKNMVAMDIIKAKIQVLLQELYDDKSYKSDNDSSVLGEEGDI</sequence>
<evidence type="ECO:0000256" key="5">
    <source>
        <dbReference type="ARBA" id="ARBA00012137"/>
    </source>
</evidence>
<comment type="subcellular location">
    <subcellularLocation>
        <location evidence="1 16 17">Cytoplasm</location>
    </subcellularLocation>
</comment>
<reference evidence="19 20" key="2">
    <citation type="journal article" date="2014" name="Genome Announc.">
        <title>Complete Genome Sequence of Coprothermobacter proteolyticus DSM 5265.</title>
        <authorList>
            <person name="Alexiev A."/>
            <person name="Coil D.A."/>
            <person name="Badger J.H."/>
            <person name="Enticknap J."/>
            <person name="Ward N."/>
            <person name="Robb F.T."/>
            <person name="Eisen J.A."/>
        </authorList>
    </citation>
    <scope>NUCLEOTIDE SEQUENCE [LARGE SCALE GENOMIC DNA]</scope>
    <source>
        <strain evidence="20">ATCC 35245 / DSM 5265 / OCM 4 / BT</strain>
    </source>
</reference>
<evidence type="ECO:0000259" key="18">
    <source>
        <dbReference type="Pfam" id="PF00485"/>
    </source>
</evidence>
<evidence type="ECO:0000256" key="2">
    <source>
        <dbReference type="ARBA" id="ARBA00004690"/>
    </source>
</evidence>
<evidence type="ECO:0000256" key="8">
    <source>
        <dbReference type="ARBA" id="ARBA00022679"/>
    </source>
</evidence>
<evidence type="ECO:0000256" key="1">
    <source>
        <dbReference type="ARBA" id="ARBA00004496"/>
    </source>
</evidence>
<dbReference type="Proteomes" id="UP000001732">
    <property type="component" value="Chromosome"/>
</dbReference>
<dbReference type="STRING" id="309798.COPRO5265_0375"/>
<evidence type="ECO:0000313" key="19">
    <source>
        <dbReference type="EMBL" id="ACI17877.1"/>
    </source>
</evidence>
<keyword evidence="9 16" id="KW-0547">Nucleotide-binding</keyword>
<evidence type="ECO:0000256" key="15">
    <source>
        <dbReference type="ARBA" id="ARBA00048909"/>
    </source>
</evidence>
<dbReference type="InterPro" id="IPR000764">
    <property type="entry name" value="Uridine_kinase-like"/>
</dbReference>
<evidence type="ECO:0000256" key="17">
    <source>
        <dbReference type="RuleBase" id="RU003825"/>
    </source>
</evidence>
<evidence type="ECO:0000256" key="11">
    <source>
        <dbReference type="ARBA" id="ARBA00022840"/>
    </source>
</evidence>
<organism evidence="19 20">
    <name type="scientific">Coprothermobacter proteolyticus (strain ATCC 35245 / DSM 5265 / OCM 4 / BT)</name>
    <dbReference type="NCBI Taxonomy" id="309798"/>
    <lineage>
        <taxon>Bacteria</taxon>
        <taxon>Pseudomonadati</taxon>
        <taxon>Coprothermobacterota</taxon>
        <taxon>Coprothermobacteria</taxon>
        <taxon>Coprothermobacterales</taxon>
        <taxon>Coprothermobacteraceae</taxon>
        <taxon>Coprothermobacter</taxon>
    </lineage>
</organism>
<comment type="pathway">
    <text evidence="2 16 17">Pyrimidine metabolism; UMP biosynthesis via salvage pathway; UMP from uridine: step 1/1.</text>
</comment>
<dbReference type="GO" id="GO:0004849">
    <property type="term" value="F:uridine kinase activity"/>
    <property type="evidence" value="ECO:0007669"/>
    <property type="project" value="UniProtKB-UniRule"/>
</dbReference>
<keyword evidence="8 16" id="KW-0808">Transferase</keyword>
<dbReference type="EMBL" id="CP001145">
    <property type="protein sequence ID" value="ACI17877.1"/>
    <property type="molecule type" value="Genomic_DNA"/>
</dbReference>
<dbReference type="SUPFAM" id="SSF52540">
    <property type="entry name" value="P-loop containing nucleoside triphosphate hydrolases"/>
    <property type="match status" value="1"/>
</dbReference>
<protein>
    <recommendedName>
        <fullName evidence="6 16">Uridine kinase</fullName>
        <ecNumber evidence="5 16">2.7.1.48</ecNumber>
    </recommendedName>
    <alternativeName>
        <fullName evidence="12 16">Cytidine monophosphokinase</fullName>
    </alternativeName>
    <alternativeName>
        <fullName evidence="13 16">Uridine monophosphokinase</fullName>
    </alternativeName>
</protein>
<dbReference type="GO" id="GO:0005737">
    <property type="term" value="C:cytoplasm"/>
    <property type="evidence" value="ECO:0007669"/>
    <property type="project" value="UniProtKB-SubCell"/>
</dbReference>
<comment type="catalytic activity">
    <reaction evidence="15 16 17">
        <text>uridine + ATP = UMP + ADP + H(+)</text>
        <dbReference type="Rhea" id="RHEA:16825"/>
        <dbReference type="ChEBI" id="CHEBI:15378"/>
        <dbReference type="ChEBI" id="CHEBI:16704"/>
        <dbReference type="ChEBI" id="CHEBI:30616"/>
        <dbReference type="ChEBI" id="CHEBI:57865"/>
        <dbReference type="ChEBI" id="CHEBI:456216"/>
        <dbReference type="EC" id="2.7.1.48"/>
    </reaction>
</comment>
<dbReference type="NCBIfam" id="TIGR00235">
    <property type="entry name" value="udk"/>
    <property type="match status" value="1"/>
</dbReference>